<protein>
    <submittedName>
        <fullName evidence="1">Uncharacterized protein</fullName>
    </submittedName>
</protein>
<gene>
    <name evidence="1" type="ORF">T10_2039</name>
</gene>
<evidence type="ECO:0000313" key="2">
    <source>
        <dbReference type="Proteomes" id="UP000054843"/>
    </source>
</evidence>
<keyword evidence="2" id="KW-1185">Reference proteome</keyword>
<comment type="caution">
    <text evidence="1">The sequence shown here is derived from an EMBL/GenBank/DDBJ whole genome shotgun (WGS) entry which is preliminary data.</text>
</comment>
<organism evidence="1 2">
    <name type="scientific">Trichinella papuae</name>
    <dbReference type="NCBI Taxonomy" id="268474"/>
    <lineage>
        <taxon>Eukaryota</taxon>
        <taxon>Metazoa</taxon>
        <taxon>Ecdysozoa</taxon>
        <taxon>Nematoda</taxon>
        <taxon>Enoplea</taxon>
        <taxon>Dorylaimia</taxon>
        <taxon>Trichinellida</taxon>
        <taxon>Trichinellidae</taxon>
        <taxon>Trichinella</taxon>
    </lineage>
</organism>
<sequence>MTNSQNISRPIWFPRLTSTPINNCVWYDLLLYLCIILNLKYRLSGVDFISLVLNNFKQQHVSFVKITMRFASRKII</sequence>
<dbReference type="AlphaFoldDB" id="A0A0V1NAX4"/>
<dbReference type="EMBL" id="JYDO01000001">
    <property type="protein sequence ID" value="KRZ80798.1"/>
    <property type="molecule type" value="Genomic_DNA"/>
</dbReference>
<accession>A0A0V1NAX4</accession>
<reference evidence="1 2" key="1">
    <citation type="submission" date="2015-01" db="EMBL/GenBank/DDBJ databases">
        <title>Evolution of Trichinella species and genotypes.</title>
        <authorList>
            <person name="Korhonen P.K."/>
            <person name="Edoardo P."/>
            <person name="Giuseppe L.R."/>
            <person name="Gasser R.B."/>
        </authorList>
    </citation>
    <scope>NUCLEOTIDE SEQUENCE [LARGE SCALE GENOMIC DNA]</scope>
    <source>
        <strain evidence="1">ISS1980</strain>
    </source>
</reference>
<name>A0A0V1NAX4_9BILA</name>
<proteinExistence type="predicted"/>
<dbReference type="Proteomes" id="UP000054843">
    <property type="component" value="Unassembled WGS sequence"/>
</dbReference>
<evidence type="ECO:0000313" key="1">
    <source>
        <dbReference type="EMBL" id="KRZ80798.1"/>
    </source>
</evidence>